<dbReference type="PATRIC" id="fig|294.162.peg.965"/>
<proteinExistence type="predicted"/>
<reference evidence="1 2" key="1">
    <citation type="submission" date="2015-09" db="EMBL/GenBank/DDBJ databases">
        <authorList>
            <person name="Jackson K.R."/>
            <person name="Lunt B.L."/>
            <person name="Fisher J.N.B."/>
            <person name="Gardner A.V."/>
            <person name="Bailey M.E."/>
            <person name="Deus L.M."/>
            <person name="Earl A.S."/>
            <person name="Gibby P.D."/>
            <person name="Hartmann K.A."/>
            <person name="Liu J.E."/>
            <person name="Manci A.M."/>
            <person name="Nielsen D.A."/>
            <person name="Solomon M.B."/>
            <person name="Breakwell D.P."/>
            <person name="Burnett S.H."/>
            <person name="Grose J.H."/>
        </authorList>
    </citation>
    <scope>NUCLEOTIDE SEQUENCE [LARGE SCALE GENOMIC DNA]</scope>
    <source>
        <strain evidence="1 2">S613</strain>
    </source>
</reference>
<name>A0A0P8XLL5_PSEFL</name>
<protein>
    <submittedName>
        <fullName evidence="1">Uncharacterized protein</fullName>
    </submittedName>
</protein>
<dbReference type="RefSeq" id="WP_057396351.1">
    <property type="nucleotide sequence ID" value="NZ_LJXB01000057.1"/>
</dbReference>
<evidence type="ECO:0000313" key="1">
    <source>
        <dbReference type="EMBL" id="KPU61319.1"/>
    </source>
</evidence>
<dbReference type="EMBL" id="LJXB01000057">
    <property type="protein sequence ID" value="KPU61319.1"/>
    <property type="molecule type" value="Genomic_DNA"/>
</dbReference>
<dbReference type="Proteomes" id="UP000050349">
    <property type="component" value="Unassembled WGS sequence"/>
</dbReference>
<comment type="caution">
    <text evidence="1">The sequence shown here is derived from an EMBL/GenBank/DDBJ whole genome shotgun (WGS) entry which is preliminary data.</text>
</comment>
<sequence length="132" mass="14545">MNRLLLIPILFGFVQVASGTPAYLDCKILKDEKLYLFSVMVDESTGKVTHTDAAESFNTEGFYSPNSIAYQRAQIGGGVLLTYAYAINRENLSINQTLTMEPANPAYIEKIPAKTFTSSGTCDIAKPIKRKI</sequence>
<evidence type="ECO:0000313" key="2">
    <source>
        <dbReference type="Proteomes" id="UP000050349"/>
    </source>
</evidence>
<accession>A0A0P8XLL5</accession>
<dbReference type="OrthoDB" id="10000518at2"/>
<gene>
    <name evidence="1" type="ORF">AN403_5316</name>
</gene>
<organism evidence="1 2">
    <name type="scientific">Pseudomonas fluorescens</name>
    <dbReference type="NCBI Taxonomy" id="294"/>
    <lineage>
        <taxon>Bacteria</taxon>
        <taxon>Pseudomonadati</taxon>
        <taxon>Pseudomonadota</taxon>
        <taxon>Gammaproteobacteria</taxon>
        <taxon>Pseudomonadales</taxon>
        <taxon>Pseudomonadaceae</taxon>
        <taxon>Pseudomonas</taxon>
    </lineage>
</organism>
<dbReference type="AlphaFoldDB" id="A0A0P8XLL5"/>